<evidence type="ECO:0000313" key="2">
    <source>
        <dbReference type="EMBL" id="SZF02706.1"/>
    </source>
</evidence>
<dbReference type="PANTHER" id="PTHR28009">
    <property type="entry name" value="PHEROMONE ALPHA FACTOR RECEPTOR"/>
    <property type="match status" value="1"/>
</dbReference>
<feature type="transmembrane region" description="Helical" evidence="1">
    <location>
        <begin position="237"/>
        <end position="258"/>
    </location>
</feature>
<feature type="transmembrane region" description="Helical" evidence="1">
    <location>
        <begin position="45"/>
        <end position="64"/>
    </location>
</feature>
<reference evidence="2 3" key="1">
    <citation type="submission" date="2017-11" db="EMBL/GenBank/DDBJ databases">
        <authorList>
            <person name="Kracher B."/>
        </authorList>
    </citation>
    <scope>NUCLEOTIDE SEQUENCE [LARGE SCALE GENOMIC DNA]</scope>
    <source>
        <strain evidence="2 3">RACE1</strain>
    </source>
</reference>
<sequence>MSSQAQLFDYRMQGMSFVMVDGTTPVMFSLNDIEVWSLYNINASISYGVQAGACGLMFITTAILTRNNKRGTPVHILNLLSLLFGFIRAFLQALYFTSSWNEFYTYFSEEFSQISTKDYLISVLSTISQLFFAASVTCSLLLQAHIVTKLLSRRWHLVITSLSILVLLLGVGFRFANAVLNCIAIINKKSYYSFHWLEVLVLATETLTIWFFSIIFTGKLIYTIWSRKKLGLNRWGYFQILSIMGTCTMIIPSIFAVLDYVDFPTFPSIGAWPLTIVALLLPLSSLWASTVINEPSSNLGIAELLSGKPCTVCKNCACGPLEATSTASRLNPMSNRTSANTVGTCRTATSNSQTIGVRDSLESDLRRMGINS</sequence>
<gene>
    <name evidence="2" type="ORF">BLGHR1_13491</name>
</gene>
<name>A0A383USF9_BLUHO</name>
<organism evidence="2 3">
    <name type="scientific">Blumeria hordei</name>
    <name type="common">Barley powdery mildew</name>
    <name type="synonym">Blumeria graminis f. sp. hordei</name>
    <dbReference type="NCBI Taxonomy" id="2867405"/>
    <lineage>
        <taxon>Eukaryota</taxon>
        <taxon>Fungi</taxon>
        <taxon>Dikarya</taxon>
        <taxon>Ascomycota</taxon>
        <taxon>Pezizomycotina</taxon>
        <taxon>Leotiomycetes</taxon>
        <taxon>Erysiphales</taxon>
        <taxon>Erysiphaceae</taxon>
        <taxon>Blumeria</taxon>
    </lineage>
</organism>
<dbReference type="CDD" id="cd14939">
    <property type="entry name" value="7tmD_STE2"/>
    <property type="match status" value="1"/>
</dbReference>
<dbReference type="GO" id="GO:0000750">
    <property type="term" value="P:pheromone-dependent signal transduction involved in conjugation with cellular fusion"/>
    <property type="evidence" value="ECO:0007669"/>
    <property type="project" value="TreeGrafter"/>
</dbReference>
<evidence type="ECO:0000256" key="1">
    <source>
        <dbReference type="SAM" id="Phobius"/>
    </source>
</evidence>
<protein>
    <submittedName>
        <fullName evidence="2">Uncharacterized protein</fullName>
    </submittedName>
</protein>
<dbReference type="Proteomes" id="UP000275772">
    <property type="component" value="Unassembled WGS sequence"/>
</dbReference>
<dbReference type="InterPro" id="IPR000366">
    <property type="entry name" value="GPCR_STE2"/>
</dbReference>
<feature type="transmembrane region" description="Helical" evidence="1">
    <location>
        <begin position="76"/>
        <end position="99"/>
    </location>
</feature>
<feature type="transmembrane region" description="Helical" evidence="1">
    <location>
        <begin position="270"/>
        <end position="288"/>
    </location>
</feature>
<feature type="transmembrane region" description="Helical" evidence="1">
    <location>
        <begin position="119"/>
        <end position="142"/>
    </location>
</feature>
<dbReference type="GO" id="GO:0004932">
    <property type="term" value="F:mating-type factor pheromone receptor activity"/>
    <property type="evidence" value="ECO:0007669"/>
    <property type="project" value="InterPro"/>
</dbReference>
<accession>A0A383USF9</accession>
<dbReference type="Pfam" id="PF02116">
    <property type="entry name" value="STE2"/>
    <property type="match status" value="1"/>
</dbReference>
<feature type="transmembrane region" description="Helical" evidence="1">
    <location>
        <begin position="162"/>
        <end position="187"/>
    </location>
</feature>
<dbReference type="Gene3D" id="1.10.287.920">
    <property type="entry name" value="Pheromone alpha factor receptor"/>
    <property type="match status" value="1"/>
</dbReference>
<dbReference type="GO" id="GO:0038038">
    <property type="term" value="C:G protein-coupled receptor homodimeric complex"/>
    <property type="evidence" value="ECO:0007669"/>
    <property type="project" value="TreeGrafter"/>
</dbReference>
<keyword evidence="1" id="KW-0812">Transmembrane</keyword>
<dbReference type="PANTHER" id="PTHR28009:SF1">
    <property type="entry name" value="PHEROMONE ALPHA FACTOR RECEPTOR"/>
    <property type="match status" value="1"/>
</dbReference>
<proteinExistence type="predicted"/>
<keyword evidence="1" id="KW-1133">Transmembrane helix</keyword>
<dbReference type="EMBL" id="UNSH01000045">
    <property type="protein sequence ID" value="SZF02706.1"/>
    <property type="molecule type" value="Genomic_DNA"/>
</dbReference>
<dbReference type="VEuPathDB" id="FungiDB:BLGHR1_13491"/>
<dbReference type="PRINTS" id="PR00250">
    <property type="entry name" value="GPCRSTE2"/>
</dbReference>
<dbReference type="AlphaFoldDB" id="A0A383USF9"/>
<dbReference type="InterPro" id="IPR027458">
    <property type="entry name" value="STE2_TM1-TM2_sf"/>
</dbReference>
<evidence type="ECO:0000313" key="3">
    <source>
        <dbReference type="Proteomes" id="UP000275772"/>
    </source>
</evidence>
<keyword evidence="1" id="KW-0472">Membrane</keyword>